<sequence>MWTKSPTLAECTGVNNSNKDGTTGKNTGGDFADTLLDSLEEPKTLPTPADAALEMSHEPIDRGQVIASDGKSAAAWALRFIVVVIATAFLFKIIGFVWVGVLPLLLALIFCTVLWPPVRWLRNHKVPGALAVFIVLLAFFGAIGGLFAAMAPTIKTQSVELYHQAEEGVQRILDWVETSAPFDVDTSQIEQAISQAGDFVRGQASNIASGVVTGVGAVASIGTTLALMLVLTFFFLKDGDRFLPWLRKYTGVKAGWHLTEVLMRSWNTLSGFIRTQAIVSLVDAIFIGLGLVLLGVPLAPVLAVITFFGGFIPIIGAFTAGALAVVVALVSGGVTKALLVLALVILVQQLEGNVLQPVLQSQAMGLHAAIVLLAVAVGGTVFGIIGAFLAVPVAAVVAVWFRYWAEMVSLRSGEITADDIQIATQQSQTLDSREAYLAVRDRMRSLGRRKGQTQLDEEAGKLGSTKVPHDTMKTYDEETPGESRALSKEAVSSDKGRKRDLDSDDV</sequence>
<feature type="compositionally biased region" description="Basic and acidic residues" evidence="8">
    <location>
        <begin position="467"/>
        <end position="476"/>
    </location>
</feature>
<feature type="transmembrane region" description="Helical" evidence="9">
    <location>
        <begin position="130"/>
        <end position="151"/>
    </location>
</feature>
<comment type="subcellular location">
    <subcellularLocation>
        <location evidence="1">Cell membrane</location>
        <topology evidence="1">Multi-pass membrane protein</topology>
    </subcellularLocation>
</comment>
<evidence type="ECO:0000256" key="5">
    <source>
        <dbReference type="ARBA" id="ARBA00022692"/>
    </source>
</evidence>
<feature type="transmembrane region" description="Helical" evidence="9">
    <location>
        <begin position="302"/>
        <end position="330"/>
    </location>
</feature>
<dbReference type="STRING" id="585529.HMPREF0291_10778"/>
<feature type="region of interest" description="Disordered" evidence="8">
    <location>
        <begin position="447"/>
        <end position="506"/>
    </location>
</feature>
<evidence type="ECO:0000313" key="11">
    <source>
        <dbReference type="Proteomes" id="UP000004208"/>
    </source>
</evidence>
<proteinExistence type="inferred from homology"/>
<keyword evidence="3" id="KW-0813">Transport</keyword>
<evidence type="ECO:0000256" key="6">
    <source>
        <dbReference type="ARBA" id="ARBA00022989"/>
    </source>
</evidence>
<accession>D7W9P0</accession>
<dbReference type="PANTHER" id="PTHR21716:SF53">
    <property type="entry name" value="PERMEASE PERM-RELATED"/>
    <property type="match status" value="1"/>
</dbReference>
<dbReference type="EMBL" id="ACLJ02000001">
    <property type="protein sequence ID" value="EFK55520.1"/>
    <property type="molecule type" value="Genomic_DNA"/>
</dbReference>
<feature type="compositionally biased region" description="Basic and acidic residues" evidence="8">
    <location>
        <begin position="485"/>
        <end position="506"/>
    </location>
</feature>
<keyword evidence="11" id="KW-1185">Reference proteome</keyword>
<dbReference type="Proteomes" id="UP000004208">
    <property type="component" value="Unassembled WGS sequence"/>
</dbReference>
<protein>
    <recommendedName>
        <fullName evidence="12">ATP synthase F0, A subunit</fullName>
    </recommendedName>
</protein>
<reference evidence="10" key="1">
    <citation type="submission" date="2010-06" db="EMBL/GenBank/DDBJ databases">
        <authorList>
            <person name="Muzny D."/>
            <person name="Qin X."/>
            <person name="Buhay C."/>
            <person name="Dugan-Rocha S."/>
            <person name="Ding Y."/>
            <person name="Chen G."/>
            <person name="Hawes A."/>
            <person name="Holder M."/>
            <person name="Jhangiani S."/>
            <person name="Johnson A."/>
            <person name="Khan Z."/>
            <person name="Li Z."/>
            <person name="Liu W."/>
            <person name="Liu X."/>
            <person name="Perez L."/>
            <person name="Shen H."/>
            <person name="Wang Q."/>
            <person name="Watt J."/>
            <person name="Xi L."/>
            <person name="Xin Y."/>
            <person name="Zhou J."/>
            <person name="Deng J."/>
            <person name="Jiang H."/>
            <person name="Liu Y."/>
            <person name="Qu J."/>
            <person name="Song X.-Z."/>
            <person name="Zhang L."/>
            <person name="Villasana D."/>
            <person name="Johnson A."/>
            <person name="Liu J."/>
            <person name="Liyanage D."/>
            <person name="Lorensuhewa L."/>
            <person name="Robinson T."/>
            <person name="Song A."/>
            <person name="Song B.-B."/>
            <person name="Dinh H."/>
            <person name="Thornton R."/>
            <person name="Coyle M."/>
            <person name="Francisco L."/>
            <person name="Jackson L."/>
            <person name="Javaid M."/>
            <person name="Korchina V."/>
            <person name="Kovar C."/>
            <person name="Mata R."/>
            <person name="Mathew T."/>
            <person name="Ngo R."/>
            <person name="Nguyen L."/>
            <person name="Nguyen N."/>
            <person name="Okwuonu G."/>
            <person name="Ongeri F."/>
            <person name="Pham C."/>
            <person name="Simmons D."/>
            <person name="Wilczek-Boney K."/>
            <person name="Hale W."/>
            <person name="Jakkamsetti A."/>
            <person name="Pham P."/>
            <person name="Ruth R."/>
            <person name="San Lucas F."/>
            <person name="Warren J."/>
            <person name="Zhang J."/>
            <person name="Zhao Z."/>
            <person name="Zhou C."/>
            <person name="Zhu D."/>
            <person name="Lee S."/>
            <person name="Bess C."/>
            <person name="Blankenburg K."/>
            <person name="Forbes L."/>
            <person name="Fu Q."/>
            <person name="Gubbala S."/>
            <person name="Hirani K."/>
            <person name="Jayaseelan J.C."/>
            <person name="Lara F."/>
            <person name="Munidasa M."/>
            <person name="Palculict T."/>
            <person name="Patil S."/>
            <person name="Pu L.-L."/>
            <person name="Saada N."/>
            <person name="Tang L."/>
            <person name="Weissenberger G."/>
            <person name="Zhu Y."/>
            <person name="Hemphill L."/>
            <person name="Shang Y."/>
            <person name="Youmans B."/>
            <person name="Ayvaz T."/>
            <person name="Ross M."/>
            <person name="Santibanez J."/>
            <person name="Aqrawi P."/>
            <person name="Gross S."/>
            <person name="Joshi V."/>
            <person name="Fowler G."/>
            <person name="Nazareth L."/>
            <person name="Reid J."/>
            <person name="Worley K."/>
            <person name="Petrosino J."/>
            <person name="Highlander S."/>
            <person name="Gibbs R."/>
        </authorList>
    </citation>
    <scope>NUCLEOTIDE SEQUENCE [LARGE SCALE GENOMIC DNA]</scope>
    <source>
        <strain evidence="10">ATCC 33030</strain>
    </source>
</reference>
<dbReference type="InterPro" id="IPR002549">
    <property type="entry name" value="AI-2E-like"/>
</dbReference>
<feature type="transmembrane region" description="Helical" evidence="9">
    <location>
        <begin position="207"/>
        <end position="236"/>
    </location>
</feature>
<keyword evidence="5 9" id="KW-0812">Transmembrane</keyword>
<evidence type="ECO:0000256" key="9">
    <source>
        <dbReference type="SAM" id="Phobius"/>
    </source>
</evidence>
<feature type="transmembrane region" description="Helical" evidence="9">
    <location>
        <begin position="73"/>
        <end position="91"/>
    </location>
</feature>
<keyword evidence="6 9" id="KW-1133">Transmembrane helix</keyword>
<feature type="region of interest" description="Disordered" evidence="8">
    <location>
        <begin position="1"/>
        <end position="26"/>
    </location>
</feature>
<evidence type="ECO:0000256" key="2">
    <source>
        <dbReference type="ARBA" id="ARBA00009773"/>
    </source>
</evidence>
<evidence type="ECO:0000313" key="10">
    <source>
        <dbReference type="EMBL" id="EFK55520.1"/>
    </source>
</evidence>
<evidence type="ECO:0000256" key="3">
    <source>
        <dbReference type="ARBA" id="ARBA00022448"/>
    </source>
</evidence>
<evidence type="ECO:0000256" key="1">
    <source>
        <dbReference type="ARBA" id="ARBA00004651"/>
    </source>
</evidence>
<comment type="similarity">
    <text evidence="2">Belongs to the autoinducer-2 exporter (AI-2E) (TC 2.A.86) family.</text>
</comment>
<evidence type="ECO:0000256" key="4">
    <source>
        <dbReference type="ARBA" id="ARBA00022475"/>
    </source>
</evidence>
<dbReference type="RefSeq" id="WP_005288260.1">
    <property type="nucleotide sequence ID" value="NZ_CM000961.1"/>
</dbReference>
<name>D7W9P0_9CORY</name>
<evidence type="ECO:0008006" key="12">
    <source>
        <dbReference type="Google" id="ProtNLM"/>
    </source>
</evidence>
<dbReference type="GO" id="GO:0005886">
    <property type="term" value="C:plasma membrane"/>
    <property type="evidence" value="ECO:0007669"/>
    <property type="project" value="UniProtKB-SubCell"/>
</dbReference>
<evidence type="ECO:0000256" key="8">
    <source>
        <dbReference type="SAM" id="MobiDB-lite"/>
    </source>
</evidence>
<dbReference type="OrthoDB" id="9784366at2"/>
<organism evidence="10 11">
    <name type="scientific">Corynebacterium genitalium ATCC 33030</name>
    <dbReference type="NCBI Taxonomy" id="585529"/>
    <lineage>
        <taxon>Bacteria</taxon>
        <taxon>Bacillati</taxon>
        <taxon>Actinomycetota</taxon>
        <taxon>Actinomycetes</taxon>
        <taxon>Mycobacteriales</taxon>
        <taxon>Corynebacteriaceae</taxon>
        <taxon>Corynebacterium</taxon>
    </lineage>
</organism>
<feature type="compositionally biased region" description="Low complexity" evidence="8">
    <location>
        <begin position="15"/>
        <end position="26"/>
    </location>
</feature>
<dbReference type="eggNOG" id="COG0628">
    <property type="taxonomic scope" value="Bacteria"/>
</dbReference>
<feature type="transmembrane region" description="Helical" evidence="9">
    <location>
        <begin position="97"/>
        <end position="118"/>
    </location>
</feature>
<dbReference type="GO" id="GO:0055085">
    <property type="term" value="P:transmembrane transport"/>
    <property type="evidence" value="ECO:0007669"/>
    <property type="project" value="TreeGrafter"/>
</dbReference>
<keyword evidence="4" id="KW-1003">Cell membrane</keyword>
<gene>
    <name evidence="10" type="ORF">HMPREF0291_10778</name>
</gene>
<dbReference type="Pfam" id="PF01594">
    <property type="entry name" value="AI-2E_transport"/>
    <property type="match status" value="1"/>
</dbReference>
<evidence type="ECO:0000256" key="7">
    <source>
        <dbReference type="ARBA" id="ARBA00023136"/>
    </source>
</evidence>
<dbReference type="HOGENOM" id="CLU_031275_3_0_11"/>
<keyword evidence="7 9" id="KW-0472">Membrane</keyword>
<feature type="transmembrane region" description="Helical" evidence="9">
    <location>
        <begin position="272"/>
        <end position="296"/>
    </location>
</feature>
<feature type="transmembrane region" description="Helical" evidence="9">
    <location>
        <begin position="368"/>
        <end position="401"/>
    </location>
</feature>
<dbReference type="AlphaFoldDB" id="D7W9P0"/>
<dbReference type="PANTHER" id="PTHR21716">
    <property type="entry name" value="TRANSMEMBRANE PROTEIN"/>
    <property type="match status" value="1"/>
</dbReference>
<comment type="caution">
    <text evidence="10">The sequence shown here is derived from an EMBL/GenBank/DDBJ whole genome shotgun (WGS) entry which is preliminary data.</text>
</comment>